<comment type="caution">
    <text evidence="6">The sequence shown here is derived from an EMBL/GenBank/DDBJ whole genome shotgun (WGS) entry which is preliminary data.</text>
</comment>
<sequence length="174" mass="19059">MPKSKIQKQEALKSLEEKLKDSKAVVFSSDTGSNVKTIESLRKELKANNAEYLVVKKTLLKKAIKDMGETDQLDQLAGSVALTLSYQDEVSAAKILNKYAKDSETLKMAGGILEKSFIMPEMVKRLATLPSREELLTKLVGSLNSSISGLVRVLAGTTRNFVGVLRAIKDSKNN</sequence>
<protein>
    <recommendedName>
        <fullName evidence="4 5">Large ribosomal subunit protein uL10</fullName>
    </recommendedName>
</protein>
<dbReference type="Proteomes" id="UP000177626">
    <property type="component" value="Unassembled WGS sequence"/>
</dbReference>
<dbReference type="SUPFAM" id="SSF160369">
    <property type="entry name" value="Ribosomal protein L10-like"/>
    <property type="match status" value="1"/>
</dbReference>
<keyword evidence="2 5" id="KW-0689">Ribosomal protein</keyword>
<comment type="function">
    <text evidence="5">Forms part of the ribosomal stalk, playing a central role in the interaction of the ribosome with GTP-bound translation factors.</text>
</comment>
<evidence type="ECO:0000256" key="5">
    <source>
        <dbReference type="HAMAP-Rule" id="MF_00362"/>
    </source>
</evidence>
<keyword evidence="5" id="KW-0694">RNA-binding</keyword>
<evidence type="ECO:0000313" key="6">
    <source>
        <dbReference type="EMBL" id="OGY93710.1"/>
    </source>
</evidence>
<evidence type="ECO:0000256" key="1">
    <source>
        <dbReference type="ARBA" id="ARBA00008889"/>
    </source>
</evidence>
<dbReference type="InterPro" id="IPR001790">
    <property type="entry name" value="Ribosomal_uL10"/>
</dbReference>
<dbReference type="CDD" id="cd05797">
    <property type="entry name" value="Ribosomal_L10"/>
    <property type="match status" value="1"/>
</dbReference>
<keyword evidence="3 5" id="KW-0687">Ribonucleoprotein</keyword>
<proteinExistence type="inferred from homology"/>
<dbReference type="Gene3D" id="3.30.70.1730">
    <property type="match status" value="1"/>
</dbReference>
<dbReference type="GO" id="GO:0070180">
    <property type="term" value="F:large ribosomal subunit rRNA binding"/>
    <property type="evidence" value="ECO:0007669"/>
    <property type="project" value="UniProtKB-UniRule"/>
</dbReference>
<evidence type="ECO:0000313" key="7">
    <source>
        <dbReference type="Proteomes" id="UP000177626"/>
    </source>
</evidence>
<dbReference type="GO" id="GO:0006412">
    <property type="term" value="P:translation"/>
    <property type="evidence" value="ECO:0007669"/>
    <property type="project" value="UniProtKB-UniRule"/>
</dbReference>
<dbReference type="InterPro" id="IPR043141">
    <property type="entry name" value="Ribosomal_uL10-like_sf"/>
</dbReference>
<dbReference type="InterPro" id="IPR022973">
    <property type="entry name" value="Ribosomal_uL10_bac"/>
</dbReference>
<dbReference type="GO" id="GO:0005840">
    <property type="term" value="C:ribosome"/>
    <property type="evidence" value="ECO:0007669"/>
    <property type="project" value="UniProtKB-KW"/>
</dbReference>
<comment type="subunit">
    <text evidence="5">Part of the ribosomal stalk of the 50S ribosomal subunit. The N-terminus interacts with L11 and the large rRNA to form the base of the stalk. The C-terminus forms an elongated spine to which L12 dimers bind in a sequential fashion forming a multimeric L10(L12)X complex.</text>
</comment>
<dbReference type="HAMAP" id="MF_00362">
    <property type="entry name" value="Ribosomal_uL10"/>
    <property type="match status" value="1"/>
</dbReference>
<keyword evidence="5" id="KW-0699">rRNA-binding</keyword>
<dbReference type="InterPro" id="IPR047865">
    <property type="entry name" value="Ribosomal_uL10_bac_type"/>
</dbReference>
<dbReference type="Gene3D" id="6.10.250.290">
    <property type="match status" value="1"/>
</dbReference>
<evidence type="ECO:0000256" key="3">
    <source>
        <dbReference type="ARBA" id="ARBA00023274"/>
    </source>
</evidence>
<dbReference type="AlphaFoldDB" id="A0A1G2BZF6"/>
<evidence type="ECO:0000256" key="4">
    <source>
        <dbReference type="ARBA" id="ARBA00035202"/>
    </source>
</evidence>
<evidence type="ECO:0000256" key="2">
    <source>
        <dbReference type="ARBA" id="ARBA00022980"/>
    </source>
</evidence>
<dbReference type="NCBIfam" id="NF000955">
    <property type="entry name" value="PRK00099.1-1"/>
    <property type="match status" value="1"/>
</dbReference>
<reference evidence="6 7" key="1">
    <citation type="journal article" date="2016" name="Nat. Commun.">
        <title>Thousands of microbial genomes shed light on interconnected biogeochemical processes in an aquifer system.</title>
        <authorList>
            <person name="Anantharaman K."/>
            <person name="Brown C.T."/>
            <person name="Hug L.A."/>
            <person name="Sharon I."/>
            <person name="Castelle C.J."/>
            <person name="Probst A.J."/>
            <person name="Thomas B.C."/>
            <person name="Singh A."/>
            <person name="Wilkins M.J."/>
            <person name="Karaoz U."/>
            <person name="Brodie E.L."/>
            <person name="Williams K.H."/>
            <person name="Hubbard S.S."/>
            <person name="Banfield J.F."/>
        </authorList>
    </citation>
    <scope>NUCLEOTIDE SEQUENCE [LARGE SCALE GENOMIC DNA]</scope>
</reference>
<dbReference type="EMBL" id="MHKQ01000018">
    <property type="protein sequence ID" value="OGY93710.1"/>
    <property type="molecule type" value="Genomic_DNA"/>
</dbReference>
<dbReference type="GO" id="GO:1990904">
    <property type="term" value="C:ribonucleoprotein complex"/>
    <property type="evidence" value="ECO:0007669"/>
    <property type="project" value="UniProtKB-KW"/>
</dbReference>
<dbReference type="Pfam" id="PF00466">
    <property type="entry name" value="Ribosomal_L10"/>
    <property type="match status" value="1"/>
</dbReference>
<dbReference type="PANTHER" id="PTHR11560">
    <property type="entry name" value="39S RIBOSOMAL PROTEIN L10, MITOCHONDRIAL"/>
    <property type="match status" value="1"/>
</dbReference>
<organism evidence="6 7">
    <name type="scientific">Candidatus Komeilibacteria bacterium RIFOXYC1_FULL_37_11</name>
    <dbReference type="NCBI Taxonomy" id="1798555"/>
    <lineage>
        <taxon>Bacteria</taxon>
        <taxon>Candidatus Komeiliibacteriota</taxon>
    </lineage>
</organism>
<accession>A0A1G2BZF6</accession>
<comment type="similarity">
    <text evidence="1 5">Belongs to the universal ribosomal protein uL10 family.</text>
</comment>
<name>A0A1G2BZF6_9BACT</name>
<gene>
    <name evidence="5" type="primary">rplJ</name>
    <name evidence="6" type="ORF">A2406_04050</name>
</gene>